<dbReference type="EMBL" id="BAAAZR010000004">
    <property type="protein sequence ID" value="GAA3805470.1"/>
    <property type="molecule type" value="Genomic_DNA"/>
</dbReference>
<protein>
    <submittedName>
        <fullName evidence="1">Uncharacterized protein</fullName>
    </submittedName>
</protein>
<keyword evidence="2" id="KW-1185">Reference proteome</keyword>
<dbReference type="RefSeq" id="WP_344938465.1">
    <property type="nucleotide sequence ID" value="NZ_BAAAZR010000004.1"/>
</dbReference>
<sequence>MTDFSSEMTEPLDALARAFDPQRFSARVVRGYALPFLRVVSLEAPSLAERITVRPDEAGAPSFWWSWNERIAPVHDICRTAQKITTVLGLVRPAVEHTEESRA</sequence>
<name>A0ABP7HYN9_9ACTN</name>
<comment type="caution">
    <text evidence="1">The sequence shown here is derived from an EMBL/GenBank/DDBJ whole genome shotgun (WGS) entry which is preliminary data.</text>
</comment>
<gene>
    <name evidence="1" type="ORF">GCM10022226_26770</name>
</gene>
<evidence type="ECO:0000313" key="1">
    <source>
        <dbReference type="EMBL" id="GAA3805470.1"/>
    </source>
</evidence>
<evidence type="ECO:0000313" key="2">
    <source>
        <dbReference type="Proteomes" id="UP001500888"/>
    </source>
</evidence>
<organism evidence="1 2">
    <name type="scientific">Sphaerisporangium flaviroseum</name>
    <dbReference type="NCBI Taxonomy" id="509199"/>
    <lineage>
        <taxon>Bacteria</taxon>
        <taxon>Bacillati</taxon>
        <taxon>Actinomycetota</taxon>
        <taxon>Actinomycetes</taxon>
        <taxon>Streptosporangiales</taxon>
        <taxon>Streptosporangiaceae</taxon>
        <taxon>Sphaerisporangium</taxon>
    </lineage>
</organism>
<dbReference type="Proteomes" id="UP001500888">
    <property type="component" value="Unassembled WGS sequence"/>
</dbReference>
<proteinExistence type="predicted"/>
<reference evidence="2" key="1">
    <citation type="journal article" date="2019" name="Int. J. Syst. Evol. Microbiol.">
        <title>The Global Catalogue of Microorganisms (GCM) 10K type strain sequencing project: providing services to taxonomists for standard genome sequencing and annotation.</title>
        <authorList>
            <consortium name="The Broad Institute Genomics Platform"/>
            <consortium name="The Broad Institute Genome Sequencing Center for Infectious Disease"/>
            <person name="Wu L."/>
            <person name="Ma J."/>
        </authorList>
    </citation>
    <scope>NUCLEOTIDE SEQUENCE [LARGE SCALE GENOMIC DNA]</scope>
    <source>
        <strain evidence="2">JCM 16908</strain>
    </source>
</reference>
<accession>A0ABP7HYN9</accession>